<dbReference type="InterPro" id="IPR029063">
    <property type="entry name" value="SAM-dependent_MTases_sf"/>
</dbReference>
<dbReference type="CDD" id="cd02440">
    <property type="entry name" value="AdoMet_MTases"/>
    <property type="match status" value="1"/>
</dbReference>
<dbReference type="EMBL" id="SCWA01000003">
    <property type="protein sequence ID" value="TDL98620.1"/>
    <property type="molecule type" value="Genomic_DNA"/>
</dbReference>
<keyword evidence="5 9" id="KW-0949">S-adenosyl-L-methionine</keyword>
<dbReference type="InterPro" id="IPR055361">
    <property type="entry name" value="tRNA_methyltr_TrmB_bact"/>
</dbReference>
<dbReference type="OrthoDB" id="9802090at2"/>
<dbReference type="RefSeq" id="WP_133431213.1">
    <property type="nucleotide sequence ID" value="NZ_CP092172.1"/>
</dbReference>
<name>A0A4R6BFN9_9STAP</name>
<reference evidence="10 11" key="1">
    <citation type="submission" date="2019-01" db="EMBL/GenBank/DDBJ databases">
        <title>Draft genome sequences of the type strains of six Macrococcus species.</title>
        <authorList>
            <person name="Mazhar S."/>
            <person name="Altermann E."/>
            <person name="Hill C."/>
            <person name="Mcauliffe O."/>
        </authorList>
    </citation>
    <scope>NUCLEOTIDE SEQUENCE [LARGE SCALE GENOMIC DNA]</scope>
    <source>
        <strain evidence="10 11">CCM4811</strain>
    </source>
</reference>
<comment type="caution">
    <text evidence="9">Lacks conserved residue(s) required for the propagation of feature annotation.</text>
</comment>
<sequence length="214" mass="25371">MRMRNKPWAEDFLLAHAEIVSIDEARKGQMREWFNNDRPIHIEVGSGMGRFITEMAKANPDINYIGIERDKNVMIRIVEKAIEQNIRNLRLLTLDAEHLADYFSAGEVDRVYLNFSDPWPKTRHAKRRLTHENFLKLYQVILKPDGEVHFKTDNQHLFEFSLESMSQYGMKLKNINLDLHTDEPEDNIRTEYEDKFSSKGFRINRLEATFQDRL</sequence>
<organism evidence="10 11">
    <name type="scientific">Macrococcus brunensis</name>
    <dbReference type="NCBI Taxonomy" id="198483"/>
    <lineage>
        <taxon>Bacteria</taxon>
        <taxon>Bacillati</taxon>
        <taxon>Bacillota</taxon>
        <taxon>Bacilli</taxon>
        <taxon>Bacillales</taxon>
        <taxon>Staphylococcaceae</taxon>
        <taxon>Macrococcus</taxon>
    </lineage>
</organism>
<dbReference type="SUPFAM" id="SSF53335">
    <property type="entry name" value="S-adenosyl-L-methionine-dependent methyltransferases"/>
    <property type="match status" value="1"/>
</dbReference>
<keyword evidence="6 9" id="KW-0819">tRNA processing</keyword>
<feature type="binding site" evidence="9">
    <location>
        <position position="121"/>
    </location>
    <ligand>
        <name>substrate</name>
    </ligand>
</feature>
<evidence type="ECO:0000256" key="5">
    <source>
        <dbReference type="ARBA" id="ARBA00022691"/>
    </source>
</evidence>
<evidence type="ECO:0000256" key="3">
    <source>
        <dbReference type="ARBA" id="ARBA00022603"/>
    </source>
</evidence>
<dbReference type="PANTHER" id="PTHR23417">
    <property type="entry name" value="3-DEOXY-D-MANNO-OCTULOSONIC-ACID TRANSFERASE/TRNA GUANINE-N 7 - -METHYLTRANSFERASE"/>
    <property type="match status" value="1"/>
</dbReference>
<evidence type="ECO:0000313" key="11">
    <source>
        <dbReference type="Proteomes" id="UP000295310"/>
    </source>
</evidence>
<dbReference type="AlphaFoldDB" id="A0A4R6BFN9"/>
<feature type="binding site" evidence="9">
    <location>
        <position position="153"/>
    </location>
    <ligand>
        <name>substrate</name>
    </ligand>
</feature>
<dbReference type="NCBIfam" id="NF001080">
    <property type="entry name" value="PRK00121.2-2"/>
    <property type="match status" value="1"/>
</dbReference>
<dbReference type="UniPathway" id="UPA00989"/>
<comment type="similarity">
    <text evidence="8 9">Belongs to the class I-like SAM-binding methyltransferase superfamily. TrmB family.</text>
</comment>
<dbReference type="GO" id="GO:0008176">
    <property type="term" value="F:tRNA (guanine(46)-N7)-methyltransferase activity"/>
    <property type="evidence" value="ECO:0007669"/>
    <property type="project" value="UniProtKB-UniRule"/>
</dbReference>
<evidence type="ECO:0000256" key="6">
    <source>
        <dbReference type="ARBA" id="ARBA00022694"/>
    </source>
</evidence>
<dbReference type="EC" id="2.1.1.33" evidence="9"/>
<protein>
    <recommendedName>
        <fullName evidence="9">tRNA (guanine-N(7)-)-methyltransferase</fullName>
        <ecNumber evidence="9">2.1.1.33</ecNumber>
    </recommendedName>
    <alternativeName>
        <fullName evidence="9">tRNA (guanine(46)-N(7))-methyltransferase</fullName>
    </alternativeName>
    <alternativeName>
        <fullName evidence="9">tRNA(m7G46)-methyltransferase</fullName>
    </alternativeName>
</protein>
<evidence type="ECO:0000313" key="10">
    <source>
        <dbReference type="EMBL" id="TDL98620.1"/>
    </source>
</evidence>
<dbReference type="InterPro" id="IPR003358">
    <property type="entry name" value="tRNA_(Gua-N-7)_MeTrfase_Trmb"/>
</dbReference>
<evidence type="ECO:0000256" key="1">
    <source>
        <dbReference type="ARBA" id="ARBA00000142"/>
    </source>
</evidence>
<evidence type="ECO:0000256" key="7">
    <source>
        <dbReference type="ARBA" id="ARBA00060552"/>
    </source>
</evidence>
<dbReference type="Pfam" id="PF02390">
    <property type="entry name" value="Methyltransf_4"/>
    <property type="match status" value="1"/>
</dbReference>
<keyword evidence="11" id="KW-1185">Reference proteome</keyword>
<feature type="binding site" evidence="9">
    <location>
        <position position="117"/>
    </location>
    <ligand>
        <name>S-adenosyl-L-methionine</name>
        <dbReference type="ChEBI" id="CHEBI:59789"/>
    </ligand>
</feature>
<proteinExistence type="inferred from homology"/>
<comment type="caution">
    <text evidence="10">The sequence shown here is derived from an EMBL/GenBank/DDBJ whole genome shotgun (WGS) entry which is preliminary data.</text>
</comment>
<dbReference type="PROSITE" id="PS51625">
    <property type="entry name" value="SAM_MT_TRMB"/>
    <property type="match status" value="1"/>
</dbReference>
<evidence type="ECO:0000256" key="8">
    <source>
        <dbReference type="ARBA" id="ARBA00060767"/>
    </source>
</evidence>
<accession>A0A4R6BFN9</accession>
<comment type="function">
    <text evidence="2 9">Catalyzes the formation of N(7)-methylguanine at position 46 (m7G46) in tRNA.</text>
</comment>
<dbReference type="Proteomes" id="UP000295310">
    <property type="component" value="Unassembled WGS sequence"/>
</dbReference>
<comment type="catalytic activity">
    <reaction evidence="1 9">
        <text>guanosine(46) in tRNA + S-adenosyl-L-methionine = N(7)-methylguanosine(46) in tRNA + S-adenosyl-L-homocysteine</text>
        <dbReference type="Rhea" id="RHEA:42708"/>
        <dbReference type="Rhea" id="RHEA-COMP:10188"/>
        <dbReference type="Rhea" id="RHEA-COMP:10189"/>
        <dbReference type="ChEBI" id="CHEBI:57856"/>
        <dbReference type="ChEBI" id="CHEBI:59789"/>
        <dbReference type="ChEBI" id="CHEBI:74269"/>
        <dbReference type="ChEBI" id="CHEBI:74480"/>
        <dbReference type="EC" id="2.1.1.33"/>
    </reaction>
</comment>
<feature type="binding site" evidence="9">
    <location>
        <begin position="190"/>
        <end position="193"/>
    </location>
    <ligand>
        <name>substrate</name>
    </ligand>
</feature>
<dbReference type="PANTHER" id="PTHR23417:SF14">
    <property type="entry name" value="PENTACOTRIPEPTIDE-REPEAT REGION OF PRORP DOMAIN-CONTAINING PROTEIN"/>
    <property type="match status" value="1"/>
</dbReference>
<gene>
    <name evidence="9 10" type="primary">trmB</name>
    <name evidence="10" type="ORF">ERX27_02255</name>
</gene>
<evidence type="ECO:0000256" key="4">
    <source>
        <dbReference type="ARBA" id="ARBA00022679"/>
    </source>
</evidence>
<evidence type="ECO:0000256" key="9">
    <source>
        <dbReference type="HAMAP-Rule" id="MF_01057"/>
    </source>
</evidence>
<keyword evidence="3 9" id="KW-0489">Methyltransferase</keyword>
<dbReference type="Gene3D" id="3.40.50.150">
    <property type="entry name" value="Vaccinia Virus protein VP39"/>
    <property type="match status" value="1"/>
</dbReference>
<dbReference type="HAMAP" id="MF_01057">
    <property type="entry name" value="tRNA_methyltr_TrmB"/>
    <property type="match status" value="1"/>
</dbReference>
<dbReference type="GO" id="GO:0043527">
    <property type="term" value="C:tRNA methyltransferase complex"/>
    <property type="evidence" value="ECO:0007669"/>
    <property type="project" value="TreeGrafter"/>
</dbReference>
<feature type="binding site" evidence="9">
    <location>
        <position position="95"/>
    </location>
    <ligand>
        <name>S-adenosyl-L-methionine</name>
        <dbReference type="ChEBI" id="CHEBI:59789"/>
    </ligand>
</feature>
<dbReference type="NCBIfam" id="TIGR00091">
    <property type="entry name" value="tRNA (guanosine(46)-N7)-methyltransferase TrmB"/>
    <property type="match status" value="1"/>
</dbReference>
<feature type="binding site" evidence="9">
    <location>
        <position position="68"/>
    </location>
    <ligand>
        <name>S-adenosyl-L-methionine</name>
        <dbReference type="ChEBI" id="CHEBI:59789"/>
    </ligand>
</feature>
<evidence type="ECO:0000256" key="2">
    <source>
        <dbReference type="ARBA" id="ARBA00003015"/>
    </source>
</evidence>
<keyword evidence="4 9" id="KW-0808">Transferase</keyword>
<comment type="pathway">
    <text evidence="7 9">tRNA modification; N(7)-methylguanine-tRNA biosynthesis.</text>
</comment>
<feature type="binding site" evidence="9">
    <location>
        <position position="43"/>
    </location>
    <ligand>
        <name>S-adenosyl-L-methionine</name>
        <dbReference type="ChEBI" id="CHEBI:59789"/>
    </ligand>
</feature>
<dbReference type="FunFam" id="3.40.50.150:FF:000035">
    <property type="entry name" value="tRNA (guanine-N(7)-)-methyltransferase"/>
    <property type="match status" value="1"/>
</dbReference>